<protein>
    <submittedName>
        <fullName evidence="2">Uncharacterized protein</fullName>
    </submittedName>
</protein>
<dbReference type="KEGG" id="hmd:CTT34_10235"/>
<name>A0A857GSF0_9GAMM</name>
<gene>
    <name evidence="2" type="ORF">CTT34_10235</name>
</gene>
<dbReference type="Proteomes" id="UP000463949">
    <property type="component" value="Chromosome"/>
</dbReference>
<feature type="transmembrane region" description="Helical" evidence="1">
    <location>
        <begin position="20"/>
        <end position="39"/>
    </location>
</feature>
<evidence type="ECO:0000313" key="2">
    <source>
        <dbReference type="EMBL" id="QHD50041.1"/>
    </source>
</evidence>
<keyword evidence="1" id="KW-0472">Membrane</keyword>
<evidence type="ECO:0000256" key="1">
    <source>
        <dbReference type="SAM" id="Phobius"/>
    </source>
</evidence>
<proteinExistence type="predicted"/>
<keyword evidence="1" id="KW-0812">Transmembrane</keyword>
<dbReference type="AlphaFoldDB" id="A0A857GSF0"/>
<sequence>MGCCRGGYQEMAKLKLSLRFLFFSWPMVAGSLLVLWLFAQSTTGAQLYGRFYPVTTPLQVTSVVPADVNGAPGSRIAGTATLNREQCDYLDIRWTLHGDAKNVRATAFFADEAQVRRAGVQQWEALLVGVPPHKLKETTGDVVHRCGLFPVMTPFFRPDQSILPEAVGAKARCVSGAFSGSTGPGTCSGHGGVEEWLNG</sequence>
<organism evidence="2 3">
    <name type="scientific">Vreelandella aquamarina</name>
    <dbReference type="NCBI Taxonomy" id="77097"/>
    <lineage>
        <taxon>Bacteria</taxon>
        <taxon>Pseudomonadati</taxon>
        <taxon>Pseudomonadota</taxon>
        <taxon>Gammaproteobacteria</taxon>
        <taxon>Oceanospirillales</taxon>
        <taxon>Halomonadaceae</taxon>
        <taxon>Vreelandella</taxon>
    </lineage>
</organism>
<dbReference type="EMBL" id="CP024621">
    <property type="protein sequence ID" value="QHD50041.1"/>
    <property type="molecule type" value="Genomic_DNA"/>
</dbReference>
<keyword evidence="1" id="KW-1133">Transmembrane helix</keyword>
<evidence type="ECO:0000313" key="3">
    <source>
        <dbReference type="Proteomes" id="UP000463949"/>
    </source>
</evidence>
<reference evidence="2 3" key="1">
    <citation type="submission" date="2017-10" db="EMBL/GenBank/DDBJ databases">
        <title>Coral associated bacteria.</title>
        <authorList>
            <person name="Wang X."/>
        </authorList>
    </citation>
    <scope>NUCLEOTIDE SEQUENCE [LARGE SCALE GENOMIC DNA]</scope>
    <source>
        <strain evidence="2 3">SCSIO 43005</strain>
    </source>
</reference>
<accession>A0A857GSF0</accession>